<gene>
    <name evidence="1" type="ORF">I5282_16760</name>
</gene>
<name>A0ABS1WFT8_9GAMM</name>
<evidence type="ECO:0000313" key="2">
    <source>
        <dbReference type="Proteomes" id="UP000809910"/>
    </source>
</evidence>
<dbReference type="EMBL" id="JADWVN010000030">
    <property type="protein sequence ID" value="MBL7528216.1"/>
    <property type="molecule type" value="Genomic_DNA"/>
</dbReference>
<organism evidence="1 2">
    <name type="scientific">Legionella bononiensis</name>
    <dbReference type="NCBI Taxonomy" id="2793102"/>
    <lineage>
        <taxon>Bacteria</taxon>
        <taxon>Pseudomonadati</taxon>
        <taxon>Pseudomonadota</taxon>
        <taxon>Gammaproteobacteria</taxon>
        <taxon>Legionellales</taxon>
        <taxon>Legionellaceae</taxon>
        <taxon>Legionella</taxon>
    </lineage>
</organism>
<dbReference type="RefSeq" id="WP_203113638.1">
    <property type="nucleotide sequence ID" value="NZ_JADOBG010000023.1"/>
</dbReference>
<protein>
    <submittedName>
        <fullName evidence="1">DUF1841 family protein</fullName>
    </submittedName>
</protein>
<evidence type="ECO:0000313" key="1">
    <source>
        <dbReference type="EMBL" id="MBL7528216.1"/>
    </source>
</evidence>
<dbReference type="InterPro" id="IPR014993">
    <property type="entry name" value="DUF1841"/>
</dbReference>
<dbReference type="Pfam" id="PF08897">
    <property type="entry name" value="DUF1841"/>
    <property type="match status" value="1"/>
</dbReference>
<sequence length="148" mass="17359">MLYGDTIQDTRQMFFTSWNKYQQKQLLTPLENEIVQVILVHPEYHKILEQSSKFQEQAYYPELGETNPFLHMGLHLAVREQISTDRPNGISAVYNALVTKYKDVLAVEHLIMDQLAECLWLSQKNNVPPDEQHYLNALSGYIDDYQLR</sequence>
<accession>A0ABS1WFT8</accession>
<keyword evidence="2" id="KW-1185">Reference proteome</keyword>
<comment type="caution">
    <text evidence="1">The sequence shown here is derived from an EMBL/GenBank/DDBJ whole genome shotgun (WGS) entry which is preliminary data.</text>
</comment>
<reference evidence="1 2" key="1">
    <citation type="submission" date="2020-12" db="EMBL/GenBank/DDBJ databases">
        <title>WGS of Legionella: environmental sample.</title>
        <authorList>
            <person name="Cristino S."/>
            <person name="Girolamini L."/>
            <person name="Salaris S."/>
            <person name="Pascale M.R."/>
            <person name="Mazzotta M."/>
            <person name="Orsini M."/>
            <person name="Grottola A."/>
        </authorList>
    </citation>
    <scope>NUCLEOTIDE SEQUENCE [LARGE SCALE GENOMIC DNA]</scope>
    <source>
        <strain evidence="1 2">30cs62</strain>
    </source>
</reference>
<dbReference type="Proteomes" id="UP000809910">
    <property type="component" value="Unassembled WGS sequence"/>
</dbReference>
<proteinExistence type="predicted"/>